<dbReference type="InterPro" id="IPR010095">
    <property type="entry name" value="Cas12f1-like_TNB"/>
</dbReference>
<proteinExistence type="inferred from homology"/>
<organism evidence="11 12">
    <name type="scientific">Neobacillus piezotolerans</name>
    <dbReference type="NCBI Taxonomy" id="2259171"/>
    <lineage>
        <taxon>Bacteria</taxon>
        <taxon>Bacillati</taxon>
        <taxon>Bacillota</taxon>
        <taxon>Bacilli</taxon>
        <taxon>Bacillales</taxon>
        <taxon>Bacillaceae</taxon>
        <taxon>Neobacillus</taxon>
    </lineage>
</organism>
<evidence type="ECO:0000256" key="3">
    <source>
        <dbReference type="ARBA" id="ARBA00022578"/>
    </source>
</evidence>
<keyword evidence="7" id="KW-0233">DNA recombination</keyword>
<evidence type="ECO:0000256" key="7">
    <source>
        <dbReference type="ARBA" id="ARBA00023172"/>
    </source>
</evidence>
<dbReference type="NCBIfam" id="NF038281">
    <property type="entry name" value="IS200_TnpB"/>
    <property type="match status" value="1"/>
</dbReference>
<dbReference type="InterPro" id="IPR053522">
    <property type="entry name" value="RNA-guided_endonuclease_TnpB"/>
</dbReference>
<evidence type="ECO:0000256" key="2">
    <source>
        <dbReference type="ARBA" id="ARBA00011044"/>
    </source>
</evidence>
<dbReference type="OrthoDB" id="56768at2"/>
<feature type="domain" description="Transposase putative helix-turn-helix" evidence="10">
    <location>
        <begin position="1"/>
        <end position="42"/>
    </location>
</feature>
<dbReference type="Pfam" id="PF07282">
    <property type="entry name" value="Cas12f1-like_TNB"/>
    <property type="match status" value="1"/>
</dbReference>
<sequence>MNQHKAFRFRLYPNKNQEILIAKTIGCSRLVFNHFLGKQKEYEAYWHVVEAMVQNGQLPQNNWKGTYFNKYDTIKALPALKKQYPFLKEVDSIALQKSVENLGDAYDRCYKKQNKSPQFKSKKNPVQSYTTKYTNGNIAIDGNQVKLPKLGWVRFAKSCEVEGRILNATIRKNPSGKFFISILAETDIQELSKTHKAVGIDMGIKEFAVLTQGDTIPNPHFLKKMEAKLIKEQRTLSRRVEGSSNWYKQKRKVALIHEKITNARTNFLHKHSTALVKNHDLIAIEDLHVTNMVKNRKLAKSIQEVSWSEFRRMLEYKAKWYGKQVIAISPWFASSQICSDCGFQHKAVKKLQIREWDCPNCGTHHDRDHNASLNILNEAQRLLSV</sequence>
<dbReference type="InterPro" id="IPR021027">
    <property type="entry name" value="Transposase_put_HTH"/>
</dbReference>
<dbReference type="InterPro" id="IPR051399">
    <property type="entry name" value="RNA-guided_DNA_endo/Transpos"/>
</dbReference>
<evidence type="ECO:0000259" key="10">
    <source>
        <dbReference type="Pfam" id="PF12323"/>
    </source>
</evidence>
<evidence type="ECO:0000313" key="11">
    <source>
        <dbReference type="EMBL" id="RDU36425.1"/>
    </source>
</evidence>
<evidence type="ECO:0000313" key="12">
    <source>
        <dbReference type="Proteomes" id="UP000257144"/>
    </source>
</evidence>
<feature type="domain" description="Probable transposase IS891/IS1136/IS1341" evidence="8">
    <location>
        <begin position="186"/>
        <end position="296"/>
    </location>
</feature>
<evidence type="ECO:0000256" key="1">
    <source>
        <dbReference type="ARBA" id="ARBA00008761"/>
    </source>
</evidence>
<name>A0A3D8GPK8_9BACI</name>
<dbReference type="AlphaFoldDB" id="A0A3D8GPK8"/>
<dbReference type="GO" id="GO:0032196">
    <property type="term" value="P:transposition"/>
    <property type="evidence" value="ECO:0007669"/>
    <property type="project" value="UniProtKB-KW"/>
</dbReference>
<keyword evidence="6" id="KW-0238">DNA-binding</keyword>
<evidence type="ECO:0000256" key="6">
    <source>
        <dbReference type="ARBA" id="ARBA00023125"/>
    </source>
</evidence>
<dbReference type="GO" id="GO:0006310">
    <property type="term" value="P:DNA recombination"/>
    <property type="evidence" value="ECO:0007669"/>
    <property type="project" value="UniProtKB-KW"/>
</dbReference>
<accession>A0A3D8GPK8</accession>
<evidence type="ECO:0000256" key="4">
    <source>
        <dbReference type="ARBA" id="ARBA00022723"/>
    </source>
</evidence>
<comment type="caution">
    <text evidence="11">The sequence shown here is derived from an EMBL/GenBank/DDBJ whole genome shotgun (WGS) entry which is preliminary data.</text>
</comment>
<dbReference type="GO" id="GO:0003677">
    <property type="term" value="F:DNA binding"/>
    <property type="evidence" value="ECO:0007669"/>
    <property type="project" value="UniProtKB-KW"/>
</dbReference>
<dbReference type="PANTHER" id="PTHR30405">
    <property type="entry name" value="TRANSPOSASE"/>
    <property type="match status" value="1"/>
</dbReference>
<dbReference type="NCBIfam" id="TIGR01766">
    <property type="entry name" value="IS200/IS605 family accessory protein TnpB-like domain"/>
    <property type="match status" value="1"/>
</dbReference>
<dbReference type="RefSeq" id="WP_115452419.1">
    <property type="nucleotide sequence ID" value="NZ_QNQT01000005.1"/>
</dbReference>
<keyword evidence="5" id="KW-0862">Zinc</keyword>
<keyword evidence="3" id="KW-0815">Transposition</keyword>
<dbReference type="EMBL" id="QNQT01000005">
    <property type="protein sequence ID" value="RDU36425.1"/>
    <property type="molecule type" value="Genomic_DNA"/>
</dbReference>
<protein>
    <submittedName>
        <fullName evidence="11">Transposase</fullName>
    </submittedName>
</protein>
<evidence type="ECO:0000259" key="8">
    <source>
        <dbReference type="Pfam" id="PF01385"/>
    </source>
</evidence>
<reference evidence="11 12" key="1">
    <citation type="submission" date="2018-07" db="EMBL/GenBank/DDBJ databases">
        <title>Bacillus sp. YLB-04 draft genome sequence.</title>
        <authorList>
            <person name="Yu L."/>
            <person name="Tang X."/>
        </authorList>
    </citation>
    <scope>NUCLEOTIDE SEQUENCE [LARGE SCALE GENOMIC DNA]</scope>
    <source>
        <strain evidence="11 12">YLB-04</strain>
    </source>
</reference>
<comment type="similarity">
    <text evidence="2">In the N-terminal section; belongs to the transposase 2 family.</text>
</comment>
<evidence type="ECO:0000259" key="9">
    <source>
        <dbReference type="Pfam" id="PF07282"/>
    </source>
</evidence>
<keyword evidence="4" id="KW-0479">Metal-binding</keyword>
<dbReference type="PANTHER" id="PTHR30405:SF25">
    <property type="entry name" value="RNA-GUIDED DNA ENDONUCLEASE INSQ-RELATED"/>
    <property type="match status" value="1"/>
</dbReference>
<comment type="similarity">
    <text evidence="1">In the C-terminal section; belongs to the transposase 35 family.</text>
</comment>
<dbReference type="Pfam" id="PF12323">
    <property type="entry name" value="HTH_OrfB_IS605"/>
    <property type="match status" value="1"/>
</dbReference>
<keyword evidence="12" id="KW-1185">Reference proteome</keyword>
<dbReference type="Proteomes" id="UP000257144">
    <property type="component" value="Unassembled WGS sequence"/>
</dbReference>
<evidence type="ECO:0000256" key="5">
    <source>
        <dbReference type="ARBA" id="ARBA00022833"/>
    </source>
</evidence>
<dbReference type="GO" id="GO:0046872">
    <property type="term" value="F:metal ion binding"/>
    <property type="evidence" value="ECO:0007669"/>
    <property type="project" value="UniProtKB-KW"/>
</dbReference>
<dbReference type="Pfam" id="PF01385">
    <property type="entry name" value="OrfB_IS605"/>
    <property type="match status" value="1"/>
</dbReference>
<feature type="domain" description="Cas12f1-like TNB" evidence="9">
    <location>
        <begin position="307"/>
        <end position="375"/>
    </location>
</feature>
<gene>
    <name evidence="11" type="ORF">DRW41_12900</name>
</gene>
<dbReference type="InterPro" id="IPR001959">
    <property type="entry name" value="Transposase"/>
</dbReference>
<dbReference type="NCBIfam" id="NF040570">
    <property type="entry name" value="guided_TnpB"/>
    <property type="match status" value="1"/>
</dbReference>